<sequence>MVSMKEDDKFKERHLKLFNEIRNNIQSSMKQKGVTYQEIIKTFKEEKYGR</sequence>
<dbReference type="STRING" id="889306.KP78_33060"/>
<evidence type="ECO:0000313" key="2">
    <source>
        <dbReference type="Proteomes" id="UP000031938"/>
    </source>
</evidence>
<evidence type="ECO:0000313" key="1">
    <source>
        <dbReference type="EMBL" id="KIL44342.1"/>
    </source>
</evidence>
<dbReference type="EMBL" id="JXRP01000019">
    <property type="protein sequence ID" value="KIL44342.1"/>
    <property type="molecule type" value="Genomic_DNA"/>
</dbReference>
<reference evidence="1 2" key="1">
    <citation type="submission" date="2015-01" db="EMBL/GenBank/DDBJ databases">
        <title>Genome sequencing of Jeotgalibacillus soli.</title>
        <authorList>
            <person name="Goh K.M."/>
            <person name="Chan K.-G."/>
            <person name="Yaakop A.S."/>
            <person name="Ee R."/>
            <person name="Gan H.M."/>
            <person name="Chan C.S."/>
        </authorList>
    </citation>
    <scope>NUCLEOTIDE SEQUENCE [LARGE SCALE GENOMIC DNA]</scope>
    <source>
        <strain evidence="1 2">P9</strain>
    </source>
</reference>
<proteinExistence type="predicted"/>
<dbReference type="PATRIC" id="fig|889306.3.peg.3322"/>
<dbReference type="Proteomes" id="UP000031938">
    <property type="component" value="Unassembled WGS sequence"/>
</dbReference>
<gene>
    <name evidence="1" type="ORF">KP78_33060</name>
</gene>
<organism evidence="1 2">
    <name type="scientific">Jeotgalibacillus soli</name>
    <dbReference type="NCBI Taxonomy" id="889306"/>
    <lineage>
        <taxon>Bacteria</taxon>
        <taxon>Bacillati</taxon>
        <taxon>Bacillota</taxon>
        <taxon>Bacilli</taxon>
        <taxon>Bacillales</taxon>
        <taxon>Caryophanaceae</taxon>
        <taxon>Jeotgalibacillus</taxon>
    </lineage>
</organism>
<name>A0A0C2V5S2_9BACL</name>
<dbReference type="RefSeq" id="WP_157841512.1">
    <property type="nucleotide sequence ID" value="NZ_JXRP01000019.1"/>
</dbReference>
<dbReference type="AlphaFoldDB" id="A0A0C2V5S2"/>
<accession>A0A0C2V5S2</accession>
<protein>
    <submittedName>
        <fullName evidence="1">Uncharacterized protein</fullName>
    </submittedName>
</protein>
<keyword evidence="2" id="KW-1185">Reference proteome</keyword>
<comment type="caution">
    <text evidence="1">The sequence shown here is derived from an EMBL/GenBank/DDBJ whole genome shotgun (WGS) entry which is preliminary data.</text>
</comment>